<dbReference type="OrthoDB" id="9808735at2"/>
<dbReference type="EMBL" id="FQUU01000001">
    <property type="protein sequence ID" value="SHE30455.1"/>
    <property type="molecule type" value="Genomic_DNA"/>
</dbReference>
<dbReference type="GO" id="GO:0016740">
    <property type="term" value="F:transferase activity"/>
    <property type="evidence" value="ECO:0007669"/>
    <property type="project" value="UniProtKB-KW"/>
</dbReference>
<name>A0A1M4SE61_9BACT</name>
<reference evidence="2 3" key="1">
    <citation type="submission" date="2016-11" db="EMBL/GenBank/DDBJ databases">
        <authorList>
            <person name="Jaros S."/>
            <person name="Januszkiewicz K."/>
            <person name="Wedrychowicz H."/>
        </authorList>
    </citation>
    <scope>NUCLEOTIDE SEQUENCE [LARGE SCALE GENOMIC DNA]</scope>
    <source>
        <strain evidence="2 3">DSM 18119</strain>
    </source>
</reference>
<dbReference type="STRING" id="1121884.SAMN02745131_00083"/>
<dbReference type="Gene3D" id="3.40.250.10">
    <property type="entry name" value="Rhodanese-like domain"/>
    <property type="match status" value="1"/>
</dbReference>
<feature type="domain" description="Rhodanese" evidence="1">
    <location>
        <begin position="4"/>
        <end position="88"/>
    </location>
</feature>
<dbReference type="InterPro" id="IPR036873">
    <property type="entry name" value="Rhodanese-like_dom_sf"/>
</dbReference>
<dbReference type="PANTHER" id="PTHR43031:SF1">
    <property type="entry name" value="PYRIDINE NUCLEOTIDE-DISULPHIDE OXIDOREDUCTASE"/>
    <property type="match status" value="1"/>
</dbReference>
<dbReference type="PANTHER" id="PTHR43031">
    <property type="entry name" value="FAD-DEPENDENT OXIDOREDUCTASE"/>
    <property type="match status" value="1"/>
</dbReference>
<evidence type="ECO:0000313" key="3">
    <source>
        <dbReference type="Proteomes" id="UP000184048"/>
    </source>
</evidence>
<organism evidence="2 3">
    <name type="scientific">Flavisolibacter ginsengisoli DSM 18119</name>
    <dbReference type="NCBI Taxonomy" id="1121884"/>
    <lineage>
        <taxon>Bacteria</taxon>
        <taxon>Pseudomonadati</taxon>
        <taxon>Bacteroidota</taxon>
        <taxon>Chitinophagia</taxon>
        <taxon>Chitinophagales</taxon>
        <taxon>Chitinophagaceae</taxon>
        <taxon>Flavisolibacter</taxon>
    </lineage>
</organism>
<keyword evidence="2" id="KW-0808">Transferase</keyword>
<keyword evidence="3" id="KW-1185">Reference proteome</keyword>
<dbReference type="PROSITE" id="PS50206">
    <property type="entry name" value="RHODANESE_3"/>
    <property type="match status" value="1"/>
</dbReference>
<dbReference type="SMART" id="SM00450">
    <property type="entry name" value="RHOD"/>
    <property type="match status" value="1"/>
</dbReference>
<sequence>MKNIPENATILDVRTKEEFSGGHYPDAINIPLDELPQRINEIKEMKQPIVAYCRSGNRSEMAVSILKQNRLTEVYNAGGLSDLLQQKK</sequence>
<dbReference type="RefSeq" id="WP_072833268.1">
    <property type="nucleotide sequence ID" value="NZ_FQUU01000001.1"/>
</dbReference>
<dbReference type="InterPro" id="IPR050229">
    <property type="entry name" value="GlpE_sulfurtransferase"/>
</dbReference>
<accession>A0A1M4SE61</accession>
<dbReference type="AlphaFoldDB" id="A0A1M4SE61"/>
<evidence type="ECO:0000313" key="2">
    <source>
        <dbReference type="EMBL" id="SHE30455.1"/>
    </source>
</evidence>
<evidence type="ECO:0000259" key="1">
    <source>
        <dbReference type="PROSITE" id="PS50206"/>
    </source>
</evidence>
<dbReference type="CDD" id="cd00158">
    <property type="entry name" value="RHOD"/>
    <property type="match status" value="1"/>
</dbReference>
<protein>
    <submittedName>
        <fullName evidence="2">Rhodanese-related sulfurtransferase</fullName>
    </submittedName>
</protein>
<dbReference type="InterPro" id="IPR001763">
    <property type="entry name" value="Rhodanese-like_dom"/>
</dbReference>
<dbReference type="Proteomes" id="UP000184048">
    <property type="component" value="Unassembled WGS sequence"/>
</dbReference>
<dbReference type="SUPFAM" id="SSF52821">
    <property type="entry name" value="Rhodanese/Cell cycle control phosphatase"/>
    <property type="match status" value="1"/>
</dbReference>
<gene>
    <name evidence="2" type="ORF">SAMN02745131_00083</name>
</gene>
<dbReference type="Pfam" id="PF00581">
    <property type="entry name" value="Rhodanese"/>
    <property type="match status" value="1"/>
</dbReference>
<proteinExistence type="predicted"/>